<gene>
    <name evidence="1" type="ORF">AA309_24695</name>
</gene>
<dbReference type="Proteomes" id="UP000035489">
    <property type="component" value="Unassembled WGS sequence"/>
</dbReference>
<sequence length="102" mass="11342">MSGIAALNASLLLRMSLAFRRIASQQAAEPRGQYLQVHVCKKAPQRRAFQIFPARTRIAASPILILRGCISRSRLCFHELVERRPGQEDVIPGLGEPLPDPL</sequence>
<evidence type="ECO:0000313" key="2">
    <source>
        <dbReference type="Proteomes" id="UP000035489"/>
    </source>
</evidence>
<reference evidence="1 2" key="1">
    <citation type="submission" date="2015-05" db="EMBL/GenBank/DDBJ databases">
        <title>Draft genome sequence of Microvirga vignae strain BR3299, a novel nitrogen fixing bacteria isolated from Brazil semi-aired region.</title>
        <authorList>
            <person name="Zilli J.E."/>
            <person name="Passos S.R."/>
            <person name="Leite J."/>
            <person name="Baldani J.I."/>
            <person name="Xavier G.R."/>
            <person name="Rumjaneck N.G."/>
            <person name="Simoes-Araujo J.L."/>
        </authorList>
    </citation>
    <scope>NUCLEOTIDE SEQUENCE [LARGE SCALE GENOMIC DNA]</scope>
    <source>
        <strain evidence="1 2">BR3299</strain>
    </source>
</reference>
<name>A0A0H1R6G2_9HYPH</name>
<evidence type="ECO:0000313" key="1">
    <source>
        <dbReference type="EMBL" id="KLK90639.1"/>
    </source>
</evidence>
<keyword evidence="2" id="KW-1185">Reference proteome</keyword>
<dbReference type="AlphaFoldDB" id="A0A0H1R6G2"/>
<comment type="caution">
    <text evidence="1">The sequence shown here is derived from an EMBL/GenBank/DDBJ whole genome shotgun (WGS) entry which is preliminary data.</text>
</comment>
<dbReference type="EMBL" id="LCYG01000074">
    <property type="protein sequence ID" value="KLK90639.1"/>
    <property type="molecule type" value="Genomic_DNA"/>
</dbReference>
<dbReference type="PATRIC" id="fig|1225564.3.peg.6429"/>
<accession>A0A0H1R6G2</accession>
<organism evidence="1 2">
    <name type="scientific">Microvirga vignae</name>
    <dbReference type="NCBI Taxonomy" id="1225564"/>
    <lineage>
        <taxon>Bacteria</taxon>
        <taxon>Pseudomonadati</taxon>
        <taxon>Pseudomonadota</taxon>
        <taxon>Alphaproteobacteria</taxon>
        <taxon>Hyphomicrobiales</taxon>
        <taxon>Methylobacteriaceae</taxon>
        <taxon>Microvirga</taxon>
    </lineage>
</organism>
<proteinExistence type="predicted"/>
<protein>
    <submittedName>
        <fullName evidence="1">Uncharacterized protein</fullName>
    </submittedName>
</protein>